<dbReference type="EMBL" id="PRDS01000011">
    <property type="protein sequence ID" value="PPB79602.1"/>
    <property type="molecule type" value="Genomic_DNA"/>
</dbReference>
<keyword evidence="1" id="KW-0808">Transferase</keyword>
<evidence type="ECO:0000313" key="1">
    <source>
        <dbReference type="EMBL" id="PPB79602.1"/>
    </source>
</evidence>
<dbReference type="GO" id="GO:0016740">
    <property type="term" value="F:transferase activity"/>
    <property type="evidence" value="ECO:0007669"/>
    <property type="project" value="UniProtKB-KW"/>
</dbReference>
<dbReference type="AlphaFoldDB" id="A0A2S5JDN1"/>
<sequence length="277" mass="31793">MRIQVLGICRFSLLVSDGFQRMPETLAERRAQLYDPGRMARRMAWFTEVFLPSIAGQTDPDFTLIIATGEDLPEDWYERLVRAVARVPQIEIVRLPVGLQADVTRAAIADRIDPRADIVAQFRLDDDDAVARDYVERVRGDFRMFLAPVFAMHSVAALDYCHGLTLLPRDGQPEVYRVTAQSLSCGLTIYMPPDHDRTVLDYAHHLVFRRMPVLSLQDQPMYVRGAHEDNDSNAGRRAYVARLEDARARQILRRRFGIRAWRLMRALEEARADLQSP</sequence>
<proteinExistence type="predicted"/>
<dbReference type="InterPro" id="IPR021466">
    <property type="entry name" value="Put_rhamnosyl_transferase"/>
</dbReference>
<gene>
    <name evidence="1" type="ORF">LV82_02773</name>
</gene>
<protein>
    <submittedName>
        <fullName evidence="1">Putative rhamnosyltransferase</fullName>
    </submittedName>
</protein>
<organism evidence="1 2">
    <name type="scientific">Albidovulum inexpectatum</name>
    <dbReference type="NCBI Taxonomy" id="196587"/>
    <lineage>
        <taxon>Bacteria</taxon>
        <taxon>Pseudomonadati</taxon>
        <taxon>Pseudomonadota</taxon>
        <taxon>Alphaproteobacteria</taxon>
        <taxon>Rhodobacterales</taxon>
        <taxon>Paracoccaceae</taxon>
        <taxon>Albidovulum</taxon>
    </lineage>
</organism>
<reference evidence="1 2" key="1">
    <citation type="submission" date="2018-01" db="EMBL/GenBank/DDBJ databases">
        <title>Genomic Encyclopedia of Archaeal and Bacterial Type Strains, Phase II (KMG-II): from individual species to whole genera.</title>
        <authorList>
            <person name="Goeker M."/>
        </authorList>
    </citation>
    <scope>NUCLEOTIDE SEQUENCE [LARGE SCALE GENOMIC DNA]</scope>
    <source>
        <strain evidence="1 2">DSM 12048</strain>
    </source>
</reference>
<accession>A0A2S5JDN1</accession>
<comment type="caution">
    <text evidence="1">The sequence shown here is derived from an EMBL/GenBank/DDBJ whole genome shotgun (WGS) entry which is preliminary data.</text>
</comment>
<name>A0A2S5JDN1_9RHOB</name>
<keyword evidence="2" id="KW-1185">Reference proteome</keyword>
<evidence type="ECO:0000313" key="2">
    <source>
        <dbReference type="Proteomes" id="UP000239736"/>
    </source>
</evidence>
<dbReference type="Pfam" id="PF11316">
    <property type="entry name" value="Rhamno_transf"/>
    <property type="match status" value="1"/>
</dbReference>
<dbReference type="Proteomes" id="UP000239736">
    <property type="component" value="Unassembled WGS sequence"/>
</dbReference>